<organism evidence="1 2">
    <name type="scientific">Brassica napus</name>
    <name type="common">Rape</name>
    <dbReference type="NCBI Taxonomy" id="3708"/>
    <lineage>
        <taxon>Eukaryota</taxon>
        <taxon>Viridiplantae</taxon>
        <taxon>Streptophyta</taxon>
        <taxon>Embryophyta</taxon>
        <taxon>Tracheophyta</taxon>
        <taxon>Spermatophyta</taxon>
        <taxon>Magnoliopsida</taxon>
        <taxon>eudicotyledons</taxon>
        <taxon>Gunneridae</taxon>
        <taxon>Pentapetalae</taxon>
        <taxon>rosids</taxon>
        <taxon>malvids</taxon>
        <taxon>Brassicales</taxon>
        <taxon>Brassicaceae</taxon>
        <taxon>Brassiceae</taxon>
        <taxon>Brassica</taxon>
    </lineage>
</organism>
<sequence>MGGDRKVGVHQSEDAKLLLELENGSHKLWDMGMAPKENAIPLAETNTKSRLAGLAGSALKSMRKAHIGNQKAQKLEEVPNSGRALLLID</sequence>
<reference evidence="1 2" key="1">
    <citation type="submission" date="2021-05" db="EMBL/GenBank/DDBJ databases">
        <title>Genome Assembly of Synthetic Allotetraploid Brassica napus Reveals Homoeologous Exchanges between Subgenomes.</title>
        <authorList>
            <person name="Davis J.T."/>
        </authorList>
    </citation>
    <scope>NUCLEOTIDE SEQUENCE [LARGE SCALE GENOMIC DNA]</scope>
    <source>
        <strain evidence="2">cv. Da-Ae</strain>
        <tissue evidence="1">Seedling</tissue>
    </source>
</reference>
<keyword evidence="2" id="KW-1185">Reference proteome</keyword>
<dbReference type="EMBL" id="JAGKQM010000014">
    <property type="protein sequence ID" value="KAH0886117.1"/>
    <property type="molecule type" value="Genomic_DNA"/>
</dbReference>
<accession>A0ABQ8A1C7</accession>
<comment type="caution">
    <text evidence="1">The sequence shown here is derived from an EMBL/GenBank/DDBJ whole genome shotgun (WGS) entry which is preliminary data.</text>
</comment>
<evidence type="ECO:0000313" key="1">
    <source>
        <dbReference type="EMBL" id="KAH0886117.1"/>
    </source>
</evidence>
<name>A0ABQ8A1C7_BRANA</name>
<dbReference type="Proteomes" id="UP000824890">
    <property type="component" value="Unassembled WGS sequence"/>
</dbReference>
<evidence type="ECO:0000313" key="2">
    <source>
        <dbReference type="Proteomes" id="UP000824890"/>
    </source>
</evidence>
<protein>
    <submittedName>
        <fullName evidence="1">Uncharacterized protein</fullName>
    </submittedName>
</protein>
<proteinExistence type="predicted"/>
<gene>
    <name evidence="1" type="ORF">HID58_062213</name>
</gene>